<dbReference type="Gene3D" id="3.30.870.10">
    <property type="entry name" value="Endonuclease Chain A"/>
    <property type="match status" value="1"/>
</dbReference>
<reference evidence="4" key="1">
    <citation type="submission" date="2020-05" db="EMBL/GenBank/DDBJ databases">
        <title>WGS assembly of Panicum virgatum.</title>
        <authorList>
            <person name="Lovell J.T."/>
            <person name="Jenkins J."/>
            <person name="Shu S."/>
            <person name="Juenger T.E."/>
            <person name="Schmutz J."/>
        </authorList>
    </citation>
    <scope>NUCLEOTIDE SEQUENCE</scope>
    <source>
        <strain evidence="4">AP13</strain>
    </source>
</reference>
<evidence type="ECO:0000313" key="4">
    <source>
        <dbReference type="EMBL" id="KAG2559056.1"/>
    </source>
</evidence>
<feature type="compositionally biased region" description="Basic residues" evidence="3">
    <location>
        <begin position="132"/>
        <end position="144"/>
    </location>
</feature>
<comment type="caution">
    <text evidence="4">The sequence shown here is derived from an EMBL/GenBank/DDBJ whole genome shotgun (WGS) entry which is preliminary data.</text>
</comment>
<protein>
    <submittedName>
        <fullName evidence="4">Uncharacterized protein</fullName>
    </submittedName>
</protein>
<feature type="region of interest" description="Disordered" evidence="3">
    <location>
        <begin position="38"/>
        <end position="158"/>
    </location>
</feature>
<evidence type="ECO:0000256" key="1">
    <source>
        <dbReference type="ARBA" id="ARBA00022737"/>
    </source>
</evidence>
<name>A0A8T0PIS8_PANVG</name>
<evidence type="ECO:0000313" key="5">
    <source>
        <dbReference type="Proteomes" id="UP000823388"/>
    </source>
</evidence>
<dbReference type="Proteomes" id="UP000823388">
    <property type="component" value="Chromosome 8N"/>
</dbReference>
<organism evidence="4 5">
    <name type="scientific">Panicum virgatum</name>
    <name type="common">Blackwell switchgrass</name>
    <dbReference type="NCBI Taxonomy" id="38727"/>
    <lineage>
        <taxon>Eukaryota</taxon>
        <taxon>Viridiplantae</taxon>
        <taxon>Streptophyta</taxon>
        <taxon>Embryophyta</taxon>
        <taxon>Tracheophyta</taxon>
        <taxon>Spermatophyta</taxon>
        <taxon>Magnoliopsida</taxon>
        <taxon>Liliopsida</taxon>
        <taxon>Poales</taxon>
        <taxon>Poaceae</taxon>
        <taxon>PACMAD clade</taxon>
        <taxon>Panicoideae</taxon>
        <taxon>Panicodae</taxon>
        <taxon>Paniceae</taxon>
        <taxon>Panicinae</taxon>
        <taxon>Panicum</taxon>
        <taxon>Panicum sect. Hiantes</taxon>
    </lineage>
</organism>
<dbReference type="PANTHER" id="PTHR18896">
    <property type="entry name" value="PHOSPHOLIPASE D"/>
    <property type="match status" value="1"/>
</dbReference>
<keyword evidence="2" id="KW-0443">Lipid metabolism</keyword>
<keyword evidence="1" id="KW-0677">Repeat</keyword>
<proteinExistence type="predicted"/>
<dbReference type="PANTHER" id="PTHR18896:SF70">
    <property type="entry name" value="OS02G0120200 PROTEIN"/>
    <property type="match status" value="1"/>
</dbReference>
<accession>A0A8T0PIS8</accession>
<dbReference type="EMBL" id="CM029052">
    <property type="protein sequence ID" value="KAG2559056.1"/>
    <property type="molecule type" value="Genomic_DNA"/>
</dbReference>
<sequence>MAAHFASARDILSPWPFISHSLVSLISHSLPLISPTSPTALSLGDWERRGARAPPPQEGARAPVTPREPRRGAHEAPPPRELAAAAAERARPSASPPPSSRRAAPRRPGSSRRHPGVLPAAARLRHEAVPGRTRRGRRAGRRARAVLGGAVPGGAGRAAPRLRGGLVGVHQGPAAAGRHVAGDGGQSGLGEGTGRRGGGGHEPGRPAQVQVPGGRPGAAPPLRRHHLTPQLLPTDGSSSSYARRGDQEVLQALVYNSTFREEEDAKKLGPRQPWHDMHCRLDGPAAYDVLENFEQSWRKTTRLRLKGVLPFGKKAHWKEDALLKLERITCFVYIENERFIGSSYLFYGINGLNISCERFFE</sequence>
<feature type="region of interest" description="Disordered" evidence="3">
    <location>
        <begin position="175"/>
        <end position="242"/>
    </location>
</feature>
<dbReference type="SUPFAM" id="SSF56024">
    <property type="entry name" value="Phospholipase D/nuclease"/>
    <property type="match status" value="1"/>
</dbReference>
<feature type="compositionally biased region" description="Gly residues" evidence="3">
    <location>
        <begin position="182"/>
        <end position="201"/>
    </location>
</feature>
<dbReference type="GO" id="GO:0009395">
    <property type="term" value="P:phospholipid catabolic process"/>
    <property type="evidence" value="ECO:0007669"/>
    <property type="project" value="TreeGrafter"/>
</dbReference>
<feature type="compositionally biased region" description="Basic and acidic residues" evidence="3">
    <location>
        <begin position="67"/>
        <end position="78"/>
    </location>
</feature>
<dbReference type="GO" id="GO:0005886">
    <property type="term" value="C:plasma membrane"/>
    <property type="evidence" value="ECO:0007669"/>
    <property type="project" value="TreeGrafter"/>
</dbReference>
<dbReference type="GO" id="GO:0004630">
    <property type="term" value="F:phospholipase D activity"/>
    <property type="evidence" value="ECO:0007669"/>
    <property type="project" value="TreeGrafter"/>
</dbReference>
<gene>
    <name evidence="4" type="ORF">PVAP13_8NG324100</name>
</gene>
<feature type="compositionally biased region" description="Basic residues" evidence="3">
    <location>
        <begin position="103"/>
        <end position="115"/>
    </location>
</feature>
<dbReference type="InterPro" id="IPR015679">
    <property type="entry name" value="PLipase_D_fam"/>
</dbReference>
<dbReference type="AlphaFoldDB" id="A0A8T0PIS8"/>
<keyword evidence="5" id="KW-1185">Reference proteome</keyword>
<evidence type="ECO:0000256" key="2">
    <source>
        <dbReference type="ARBA" id="ARBA00023098"/>
    </source>
</evidence>
<evidence type="ECO:0000256" key="3">
    <source>
        <dbReference type="SAM" id="MobiDB-lite"/>
    </source>
</evidence>